<dbReference type="GO" id="GO:0004519">
    <property type="term" value="F:endonuclease activity"/>
    <property type="evidence" value="ECO:0007669"/>
    <property type="project" value="UniProtKB-KW"/>
</dbReference>
<comment type="caution">
    <text evidence="7">The sequence shown here is derived from an EMBL/GenBank/DDBJ whole genome shotgun (WGS) entry which is preliminary data.</text>
</comment>
<dbReference type="Proteomes" id="UP000295621">
    <property type="component" value="Unassembled WGS sequence"/>
</dbReference>
<accession>A0A4R4RQE2</accession>
<dbReference type="InterPro" id="IPR004603">
    <property type="entry name" value="DNA_mismatch_endonuc_vsr"/>
</dbReference>
<protein>
    <submittedName>
        <fullName evidence="7">Very short patch repair endonuclease</fullName>
    </submittedName>
</protein>
<keyword evidence="8" id="KW-1185">Reference proteome</keyword>
<dbReference type="InterPro" id="IPR011335">
    <property type="entry name" value="Restrct_endonuc-II-like"/>
</dbReference>
<proteinExistence type="inferred from homology"/>
<evidence type="ECO:0000256" key="3">
    <source>
        <dbReference type="ARBA" id="ARBA00022763"/>
    </source>
</evidence>
<keyword evidence="5" id="KW-0234">DNA repair</keyword>
<evidence type="ECO:0000256" key="6">
    <source>
        <dbReference type="ARBA" id="ARBA00029466"/>
    </source>
</evidence>
<evidence type="ECO:0000313" key="7">
    <source>
        <dbReference type="EMBL" id="TDC52010.1"/>
    </source>
</evidence>
<reference evidence="7 8" key="1">
    <citation type="submission" date="2019-02" db="EMBL/GenBank/DDBJ databases">
        <title>Draft genome sequences of novel Actinobacteria.</title>
        <authorList>
            <person name="Sahin N."/>
            <person name="Ay H."/>
            <person name="Saygin H."/>
        </authorList>
    </citation>
    <scope>NUCLEOTIDE SEQUENCE [LARGE SCALE GENOMIC DNA]</scope>
    <source>
        <strain evidence="7 8">KC603</strain>
    </source>
</reference>
<evidence type="ECO:0000256" key="1">
    <source>
        <dbReference type="ARBA" id="ARBA00022722"/>
    </source>
</evidence>
<dbReference type="OrthoDB" id="9801520at2"/>
<dbReference type="AlphaFoldDB" id="A0A4R4RQE2"/>
<keyword evidence="4" id="KW-0378">Hydrolase</keyword>
<name>A0A4R4RQE2_9ACTN</name>
<keyword evidence="2 7" id="KW-0255">Endonuclease</keyword>
<organism evidence="7 8">
    <name type="scientific">Jiangella ureilytica</name>
    <dbReference type="NCBI Taxonomy" id="2530374"/>
    <lineage>
        <taxon>Bacteria</taxon>
        <taxon>Bacillati</taxon>
        <taxon>Actinomycetota</taxon>
        <taxon>Actinomycetes</taxon>
        <taxon>Jiangellales</taxon>
        <taxon>Jiangellaceae</taxon>
        <taxon>Jiangella</taxon>
    </lineage>
</organism>
<dbReference type="GO" id="GO:0016787">
    <property type="term" value="F:hydrolase activity"/>
    <property type="evidence" value="ECO:0007669"/>
    <property type="project" value="UniProtKB-KW"/>
</dbReference>
<dbReference type="Gene3D" id="3.40.960.10">
    <property type="entry name" value="VSR Endonuclease"/>
    <property type="match status" value="1"/>
</dbReference>
<keyword evidence="3" id="KW-0227">DNA damage</keyword>
<evidence type="ECO:0000256" key="2">
    <source>
        <dbReference type="ARBA" id="ARBA00022759"/>
    </source>
</evidence>
<comment type="similarity">
    <text evidence="6">Belongs to the Vsr family.</text>
</comment>
<evidence type="ECO:0000313" key="8">
    <source>
        <dbReference type="Proteomes" id="UP000295621"/>
    </source>
</evidence>
<dbReference type="NCBIfam" id="TIGR00632">
    <property type="entry name" value="vsr"/>
    <property type="match status" value="1"/>
</dbReference>
<evidence type="ECO:0000256" key="5">
    <source>
        <dbReference type="ARBA" id="ARBA00023204"/>
    </source>
</evidence>
<gene>
    <name evidence="7" type="ORF">E1212_10410</name>
</gene>
<dbReference type="CDD" id="cd00221">
    <property type="entry name" value="Vsr"/>
    <property type="match status" value="1"/>
</dbReference>
<dbReference type="EMBL" id="SMKL01000018">
    <property type="protein sequence ID" value="TDC52010.1"/>
    <property type="molecule type" value="Genomic_DNA"/>
</dbReference>
<dbReference type="SUPFAM" id="SSF52980">
    <property type="entry name" value="Restriction endonuclease-like"/>
    <property type="match status" value="1"/>
</dbReference>
<dbReference type="RefSeq" id="WP_131982077.1">
    <property type="nucleotide sequence ID" value="NZ_SMKL01000018.1"/>
</dbReference>
<evidence type="ECO:0000256" key="4">
    <source>
        <dbReference type="ARBA" id="ARBA00022801"/>
    </source>
</evidence>
<sequence>MTADRPTRPSTHRETRAYRGGLTSVGSYEDLPEVAPATRRTMQANRGRDTGPEMALRSILHARGLRFRVCEPLPFDRRRRADVTFTRVGLYVFVDGCFWHGCSAHFVVPKTRTAFWLAKVQGNQARDADSRARLEALGGTVLRFWEHESPAEVADVIEQTYLHLKV</sequence>
<dbReference type="Pfam" id="PF03852">
    <property type="entry name" value="Vsr"/>
    <property type="match status" value="1"/>
</dbReference>
<dbReference type="GO" id="GO:0006298">
    <property type="term" value="P:mismatch repair"/>
    <property type="evidence" value="ECO:0007669"/>
    <property type="project" value="InterPro"/>
</dbReference>
<keyword evidence="1" id="KW-0540">Nuclease</keyword>